<dbReference type="PANTHER" id="PTHR30469">
    <property type="entry name" value="MULTIDRUG RESISTANCE PROTEIN MDTA"/>
    <property type="match status" value="1"/>
</dbReference>
<evidence type="ECO:0000313" key="6">
    <source>
        <dbReference type="EMBL" id="PZX19851.1"/>
    </source>
</evidence>
<evidence type="ECO:0000259" key="5">
    <source>
        <dbReference type="Pfam" id="PF25989"/>
    </source>
</evidence>
<feature type="domain" description="Multidrug resistance protein MdtA-like alpha-helical hairpin" evidence="2">
    <location>
        <begin position="110"/>
        <end position="166"/>
    </location>
</feature>
<dbReference type="Gene3D" id="1.10.287.470">
    <property type="entry name" value="Helix hairpin bin"/>
    <property type="match status" value="1"/>
</dbReference>
<protein>
    <submittedName>
        <fullName evidence="6">Membrane fusion protein (Multidrug efflux system)</fullName>
    </submittedName>
</protein>
<dbReference type="Pfam" id="PF25917">
    <property type="entry name" value="BSH_RND"/>
    <property type="match status" value="1"/>
</dbReference>
<dbReference type="Pfam" id="PF25989">
    <property type="entry name" value="YknX_C"/>
    <property type="match status" value="1"/>
</dbReference>
<gene>
    <name evidence="6" type="ORF">LX81_00314</name>
</gene>
<dbReference type="GO" id="GO:1990281">
    <property type="term" value="C:efflux pump complex"/>
    <property type="evidence" value="ECO:0007669"/>
    <property type="project" value="TreeGrafter"/>
</dbReference>
<name>A0A2W7NHE1_9RHOB</name>
<dbReference type="Gene3D" id="2.40.420.20">
    <property type="match status" value="1"/>
</dbReference>
<evidence type="ECO:0000259" key="2">
    <source>
        <dbReference type="Pfam" id="PF25876"/>
    </source>
</evidence>
<dbReference type="InterPro" id="IPR058625">
    <property type="entry name" value="MdtA-like_BSH"/>
</dbReference>
<dbReference type="InterPro" id="IPR058637">
    <property type="entry name" value="YknX-like_C"/>
</dbReference>
<comment type="caution">
    <text evidence="6">The sequence shown here is derived from an EMBL/GenBank/DDBJ whole genome shotgun (WGS) entry which is preliminary data.</text>
</comment>
<dbReference type="Pfam" id="PF25954">
    <property type="entry name" value="Beta-barrel_RND_2"/>
    <property type="match status" value="1"/>
</dbReference>
<sequence length="362" mass="38097">MTPTLKAAVGLIVAAALGAGGLYGTDYLLSRSGSAEAEEDRRGDPTPVRVASPDVRMVDDDVDTVGSIRPIRAVDIAPSVSGRVTEVPVRSGQAVASGDVLIRLDDRAERAALRDAEATLSAARQDVLRQRELSSEGTIAETRLETAEAAYGRAEAGVMTARADLEDRLIEAPFDGILGIVDLEPGAFVEAGLVVMRLVDVSRVEVDASIPERHFDKAAPGQILRVVVPSYPGRTFEGRLSVRSPEIDRTSQSFDIRAVIDNADRRLAGGMFADATLVLGSSEGLVVPDDAIIGEGLTSYVFVVEDGTARRQDVRIGASLGEMTEIVEGVSAEDQVVVAGWDGLSDGAEVTIDGNDAGGELE</sequence>
<dbReference type="FunFam" id="2.40.30.170:FF:000010">
    <property type="entry name" value="Efflux RND transporter periplasmic adaptor subunit"/>
    <property type="match status" value="1"/>
</dbReference>
<dbReference type="NCBIfam" id="TIGR01730">
    <property type="entry name" value="RND_mfp"/>
    <property type="match status" value="1"/>
</dbReference>
<dbReference type="RefSeq" id="WP_146259377.1">
    <property type="nucleotide sequence ID" value="NZ_QKZL01000001.1"/>
</dbReference>
<dbReference type="InterPro" id="IPR058624">
    <property type="entry name" value="MdtA-like_HH"/>
</dbReference>
<dbReference type="EMBL" id="QKZL01000001">
    <property type="protein sequence ID" value="PZX19851.1"/>
    <property type="molecule type" value="Genomic_DNA"/>
</dbReference>
<evidence type="ECO:0000259" key="3">
    <source>
        <dbReference type="Pfam" id="PF25917"/>
    </source>
</evidence>
<proteinExistence type="inferred from homology"/>
<dbReference type="InterPro" id="IPR006143">
    <property type="entry name" value="RND_pump_MFP"/>
</dbReference>
<dbReference type="OrthoDB" id="9806939at2"/>
<dbReference type="PANTHER" id="PTHR30469:SF11">
    <property type="entry name" value="BLL4320 PROTEIN"/>
    <property type="match status" value="1"/>
</dbReference>
<dbReference type="GO" id="GO:0015562">
    <property type="term" value="F:efflux transmembrane transporter activity"/>
    <property type="evidence" value="ECO:0007669"/>
    <property type="project" value="TreeGrafter"/>
</dbReference>
<dbReference type="InterPro" id="IPR058792">
    <property type="entry name" value="Beta-barrel_RND_2"/>
</dbReference>
<reference evidence="6 7" key="1">
    <citation type="submission" date="2018-06" db="EMBL/GenBank/DDBJ databases">
        <title>Genomic Encyclopedia of Archaeal and Bacterial Type Strains, Phase II (KMG-II): from individual species to whole genera.</title>
        <authorList>
            <person name="Goeker M."/>
        </authorList>
    </citation>
    <scope>NUCLEOTIDE SEQUENCE [LARGE SCALE GENOMIC DNA]</scope>
    <source>
        <strain evidence="6 7">DSM 22009</strain>
    </source>
</reference>
<feature type="domain" description="CusB-like beta-barrel" evidence="4">
    <location>
        <begin position="206"/>
        <end position="277"/>
    </location>
</feature>
<dbReference type="SUPFAM" id="SSF111369">
    <property type="entry name" value="HlyD-like secretion proteins"/>
    <property type="match status" value="1"/>
</dbReference>
<dbReference type="Gene3D" id="2.40.30.170">
    <property type="match status" value="1"/>
</dbReference>
<evidence type="ECO:0000313" key="7">
    <source>
        <dbReference type="Proteomes" id="UP000248916"/>
    </source>
</evidence>
<feature type="domain" description="Multidrug resistance protein MdtA-like barrel-sandwich hybrid" evidence="3">
    <location>
        <begin position="72"/>
        <end position="192"/>
    </location>
</feature>
<comment type="similarity">
    <text evidence="1">Belongs to the membrane fusion protein (MFP) (TC 8.A.1) family.</text>
</comment>
<organism evidence="6 7">
    <name type="scientific">Palleronia aestuarii</name>
    <dbReference type="NCBI Taxonomy" id="568105"/>
    <lineage>
        <taxon>Bacteria</taxon>
        <taxon>Pseudomonadati</taxon>
        <taxon>Pseudomonadota</taxon>
        <taxon>Alphaproteobacteria</taxon>
        <taxon>Rhodobacterales</taxon>
        <taxon>Roseobacteraceae</taxon>
        <taxon>Palleronia</taxon>
    </lineage>
</organism>
<keyword evidence="7" id="KW-1185">Reference proteome</keyword>
<evidence type="ECO:0000256" key="1">
    <source>
        <dbReference type="ARBA" id="ARBA00009477"/>
    </source>
</evidence>
<feature type="domain" description="YknX-like C-terminal permuted SH3-like" evidence="5">
    <location>
        <begin position="284"/>
        <end position="352"/>
    </location>
</feature>
<dbReference type="Proteomes" id="UP000248916">
    <property type="component" value="Unassembled WGS sequence"/>
</dbReference>
<dbReference type="Pfam" id="PF25876">
    <property type="entry name" value="HH_MFP_RND"/>
    <property type="match status" value="1"/>
</dbReference>
<accession>A0A2W7NHE1</accession>
<dbReference type="AlphaFoldDB" id="A0A2W7NHE1"/>
<evidence type="ECO:0000259" key="4">
    <source>
        <dbReference type="Pfam" id="PF25954"/>
    </source>
</evidence>
<dbReference type="Gene3D" id="2.40.50.100">
    <property type="match status" value="1"/>
</dbReference>